<evidence type="ECO:0000256" key="2">
    <source>
        <dbReference type="ARBA" id="ARBA00005983"/>
    </source>
</evidence>
<dbReference type="InterPro" id="IPR017438">
    <property type="entry name" value="ATP-NAD_kinase_N"/>
</dbReference>
<dbReference type="OrthoDB" id="142078at2"/>
<dbReference type="STRING" id="883113.HMPREF9708_01250"/>
<keyword evidence="10" id="KW-1208">Phospholipid metabolism</keyword>
<evidence type="ECO:0000313" key="13">
    <source>
        <dbReference type="Proteomes" id="UP000006190"/>
    </source>
</evidence>
<dbReference type="EMBL" id="AGEG01000014">
    <property type="protein sequence ID" value="EHR36578.1"/>
    <property type="molecule type" value="Genomic_DNA"/>
</dbReference>
<dbReference type="GO" id="GO:0008654">
    <property type="term" value="P:phospholipid biosynthetic process"/>
    <property type="evidence" value="ECO:0007669"/>
    <property type="project" value="UniProtKB-KW"/>
</dbReference>
<name>H3NK61_9LACT</name>
<evidence type="ECO:0000256" key="5">
    <source>
        <dbReference type="ARBA" id="ARBA00022741"/>
    </source>
</evidence>
<comment type="caution">
    <text evidence="12">The sequence shown here is derived from an EMBL/GenBank/DDBJ whole genome shotgun (WGS) entry which is preliminary data.</text>
</comment>
<evidence type="ECO:0000256" key="9">
    <source>
        <dbReference type="ARBA" id="ARBA00023209"/>
    </source>
</evidence>
<dbReference type="eggNOG" id="COG1597">
    <property type="taxonomic scope" value="Bacteria"/>
</dbReference>
<protein>
    <submittedName>
        <fullName evidence="12">YegS BmrU family lipid kinase</fullName>
    </submittedName>
</protein>
<comment type="similarity">
    <text evidence="2">Belongs to the diacylglycerol/lipid kinase family.</text>
</comment>
<organism evidence="12 13">
    <name type="scientific">Facklamia languida CCUG 37842</name>
    <dbReference type="NCBI Taxonomy" id="883113"/>
    <lineage>
        <taxon>Bacteria</taxon>
        <taxon>Bacillati</taxon>
        <taxon>Bacillota</taxon>
        <taxon>Bacilli</taxon>
        <taxon>Lactobacillales</taxon>
        <taxon>Aerococcaceae</taxon>
        <taxon>Facklamia</taxon>
    </lineage>
</organism>
<keyword evidence="13" id="KW-1185">Reference proteome</keyword>
<dbReference type="GO" id="GO:0005886">
    <property type="term" value="C:plasma membrane"/>
    <property type="evidence" value="ECO:0007669"/>
    <property type="project" value="TreeGrafter"/>
</dbReference>
<dbReference type="InterPro" id="IPR005218">
    <property type="entry name" value="Diacylglycerol/lipid_kinase"/>
</dbReference>
<feature type="domain" description="DAGKc" evidence="11">
    <location>
        <begin position="1"/>
        <end position="134"/>
    </location>
</feature>
<dbReference type="Proteomes" id="UP000006190">
    <property type="component" value="Unassembled WGS sequence"/>
</dbReference>
<dbReference type="GO" id="GO:0005524">
    <property type="term" value="F:ATP binding"/>
    <property type="evidence" value="ECO:0007669"/>
    <property type="project" value="UniProtKB-KW"/>
</dbReference>
<keyword evidence="6" id="KW-0067">ATP-binding</keyword>
<evidence type="ECO:0000256" key="10">
    <source>
        <dbReference type="ARBA" id="ARBA00023264"/>
    </source>
</evidence>
<dbReference type="HOGENOM" id="CLU_045532_1_0_9"/>
<dbReference type="PANTHER" id="PTHR12358">
    <property type="entry name" value="SPHINGOSINE KINASE"/>
    <property type="match status" value="1"/>
</dbReference>
<evidence type="ECO:0000256" key="6">
    <source>
        <dbReference type="ARBA" id="ARBA00022840"/>
    </source>
</evidence>
<evidence type="ECO:0000256" key="3">
    <source>
        <dbReference type="ARBA" id="ARBA00022516"/>
    </source>
</evidence>
<dbReference type="NCBIfam" id="TIGR00147">
    <property type="entry name" value="YegS/Rv2252/BmrU family lipid kinase"/>
    <property type="match status" value="1"/>
</dbReference>
<dbReference type="InterPro" id="IPR016064">
    <property type="entry name" value="NAD/diacylglycerol_kinase_sf"/>
</dbReference>
<accession>H3NK61</accession>
<keyword evidence="8" id="KW-0443">Lipid metabolism</keyword>
<dbReference type="InterPro" id="IPR050187">
    <property type="entry name" value="Lipid_Phosphate_FormReg"/>
</dbReference>
<dbReference type="Gene3D" id="3.40.50.10330">
    <property type="entry name" value="Probable inorganic polyphosphate/atp-NAD kinase, domain 1"/>
    <property type="match status" value="1"/>
</dbReference>
<keyword evidence="12" id="KW-0418">Kinase</keyword>
<evidence type="ECO:0000259" key="11">
    <source>
        <dbReference type="PROSITE" id="PS50146"/>
    </source>
</evidence>
<evidence type="ECO:0000256" key="4">
    <source>
        <dbReference type="ARBA" id="ARBA00022723"/>
    </source>
</evidence>
<dbReference type="SMART" id="SM00046">
    <property type="entry name" value="DAGKc"/>
    <property type="match status" value="1"/>
</dbReference>
<reference evidence="12 13" key="1">
    <citation type="submission" date="2012-01" db="EMBL/GenBank/DDBJ databases">
        <title>The Genome Sequence of Facklamia languida CCUG 37842.</title>
        <authorList>
            <consortium name="The Broad Institute Genome Sequencing Platform"/>
            <person name="Earl A."/>
            <person name="Ward D."/>
            <person name="Feldgarden M."/>
            <person name="Gevers D."/>
            <person name="Huys G."/>
            <person name="Young S.K."/>
            <person name="Zeng Q."/>
            <person name="Gargeya S."/>
            <person name="Fitzgerald M."/>
            <person name="Haas B."/>
            <person name="Abouelleil A."/>
            <person name="Alvarado L."/>
            <person name="Arachchi H.M."/>
            <person name="Berlin A."/>
            <person name="Chapman S.B."/>
            <person name="Gearin G."/>
            <person name="Goldberg J."/>
            <person name="Griggs A."/>
            <person name="Gujja S."/>
            <person name="Hansen M."/>
            <person name="Heiman D."/>
            <person name="Howarth C."/>
            <person name="Larimer J."/>
            <person name="Lui A."/>
            <person name="MacDonald P.J.P."/>
            <person name="McCowen C."/>
            <person name="Montmayeur A."/>
            <person name="Murphy C."/>
            <person name="Neiman D."/>
            <person name="Pearson M."/>
            <person name="Priest M."/>
            <person name="Roberts A."/>
            <person name="Saif S."/>
            <person name="Shea T."/>
            <person name="Sisk P."/>
            <person name="Stolte C."/>
            <person name="Sykes S."/>
            <person name="Wortman J."/>
            <person name="Nusbaum C."/>
            <person name="Birren B."/>
        </authorList>
    </citation>
    <scope>NUCLEOTIDE SEQUENCE [LARGE SCALE GENOMIC DNA]</scope>
    <source>
        <strain evidence="12 13">CCUG 37842</strain>
    </source>
</reference>
<keyword evidence="5" id="KW-0547">Nucleotide-binding</keyword>
<keyword evidence="12" id="KW-0808">Transferase</keyword>
<evidence type="ECO:0000256" key="1">
    <source>
        <dbReference type="ARBA" id="ARBA00001946"/>
    </source>
</evidence>
<dbReference type="PANTHER" id="PTHR12358:SF106">
    <property type="entry name" value="LIPID KINASE YEGS"/>
    <property type="match status" value="1"/>
</dbReference>
<dbReference type="InterPro" id="IPR001206">
    <property type="entry name" value="Diacylglycerol_kinase_cat_dom"/>
</dbReference>
<dbReference type="RefSeq" id="WP_006309452.1">
    <property type="nucleotide sequence ID" value="NZ_JH601133.1"/>
</dbReference>
<keyword evidence="9" id="KW-0594">Phospholipid biosynthesis</keyword>
<dbReference type="GO" id="GO:0046872">
    <property type="term" value="F:metal ion binding"/>
    <property type="evidence" value="ECO:0007669"/>
    <property type="project" value="UniProtKB-KW"/>
</dbReference>
<comment type="cofactor">
    <cofactor evidence="1">
        <name>Mg(2+)</name>
        <dbReference type="ChEBI" id="CHEBI:18420"/>
    </cofactor>
</comment>
<gene>
    <name evidence="12" type="ORF">HMPREF9708_01250</name>
</gene>
<sequence>MEQVLLIANPGSGKGLAEEYAQELQEVLEQAHQIQVVLKLTKKMEDATEWARSACDEGFDTVICLGGDGTVNQVITGLMQVDPDKRPHFSFVPLGTVNDLARSAGFDLDQENLIQQFSQLSPVALDIGQANDQYFMNVLAIGPIPSAVLQTESEVKNKIGKLAYLIDGIKAIFEGEDYQLTVRDQDQRSYSITTKLLMVCLTSSVGGMGQFFPESDLGDGMCRLYALKDSMAVSSFQTLIQESGLPAEELDNDHLLSLQGSHFGIVAAQEETEAIDCNIDGDQGPALPLTIQVHQGAIQLLVPKG</sequence>
<dbReference type="Pfam" id="PF00781">
    <property type="entry name" value="DAGK_cat"/>
    <property type="match status" value="1"/>
</dbReference>
<keyword evidence="3" id="KW-0444">Lipid biosynthesis</keyword>
<evidence type="ECO:0000313" key="12">
    <source>
        <dbReference type="EMBL" id="EHR36578.1"/>
    </source>
</evidence>
<dbReference type="Gene3D" id="2.60.200.40">
    <property type="match status" value="1"/>
</dbReference>
<dbReference type="GO" id="GO:0004143">
    <property type="term" value="F:ATP-dependent diacylglycerol kinase activity"/>
    <property type="evidence" value="ECO:0007669"/>
    <property type="project" value="TreeGrafter"/>
</dbReference>
<evidence type="ECO:0000256" key="7">
    <source>
        <dbReference type="ARBA" id="ARBA00022842"/>
    </source>
</evidence>
<keyword evidence="4" id="KW-0479">Metal-binding</keyword>
<dbReference type="AlphaFoldDB" id="H3NK61"/>
<dbReference type="PROSITE" id="PS50146">
    <property type="entry name" value="DAGK"/>
    <property type="match status" value="1"/>
</dbReference>
<proteinExistence type="inferred from homology"/>
<dbReference type="SUPFAM" id="SSF111331">
    <property type="entry name" value="NAD kinase/diacylglycerol kinase-like"/>
    <property type="match status" value="1"/>
</dbReference>
<evidence type="ECO:0000256" key="8">
    <source>
        <dbReference type="ARBA" id="ARBA00023098"/>
    </source>
</evidence>
<dbReference type="PATRIC" id="fig|883113.3.peg.1246"/>
<keyword evidence="7" id="KW-0460">Magnesium</keyword>